<protein>
    <submittedName>
        <fullName evidence="1">Uncharacterized protein</fullName>
    </submittedName>
</protein>
<name>A0A8D8QLL8_9HEMI</name>
<organism evidence="1">
    <name type="scientific">Cacopsylla melanoneura</name>
    <dbReference type="NCBI Taxonomy" id="428564"/>
    <lineage>
        <taxon>Eukaryota</taxon>
        <taxon>Metazoa</taxon>
        <taxon>Ecdysozoa</taxon>
        <taxon>Arthropoda</taxon>
        <taxon>Hexapoda</taxon>
        <taxon>Insecta</taxon>
        <taxon>Pterygota</taxon>
        <taxon>Neoptera</taxon>
        <taxon>Paraneoptera</taxon>
        <taxon>Hemiptera</taxon>
        <taxon>Sternorrhyncha</taxon>
        <taxon>Psylloidea</taxon>
        <taxon>Psyllidae</taxon>
        <taxon>Psyllinae</taxon>
        <taxon>Cacopsylla</taxon>
    </lineage>
</organism>
<proteinExistence type="predicted"/>
<dbReference type="EMBL" id="HBUF01083768">
    <property type="protein sequence ID" value="CAG6633772.1"/>
    <property type="molecule type" value="Transcribed_RNA"/>
</dbReference>
<sequence length="178" mass="19602">MFSFSSWLKLNLDFDKALGGLSRLKDELRGLALPLVNTLDLALPLSTLDEVDLRGDGARIPLPIVEDFRGDVNVFRAPPKVLDELFNGEVSVLTHPPRPPPIILDKNELLFTGDGGMVLNGDVVEKDEWRGIVADFSGVDEPRADRVEVECFSGVEQARGGTEEELLDFNTNFLIGLL</sequence>
<dbReference type="AlphaFoldDB" id="A0A8D8QLL8"/>
<evidence type="ECO:0000313" key="1">
    <source>
        <dbReference type="EMBL" id="CAG6633772.1"/>
    </source>
</evidence>
<accession>A0A8D8QLL8</accession>
<reference evidence="1" key="1">
    <citation type="submission" date="2021-05" db="EMBL/GenBank/DDBJ databases">
        <authorList>
            <person name="Alioto T."/>
            <person name="Alioto T."/>
            <person name="Gomez Garrido J."/>
        </authorList>
    </citation>
    <scope>NUCLEOTIDE SEQUENCE</scope>
</reference>